<evidence type="ECO:0000256" key="5">
    <source>
        <dbReference type="ARBA" id="ARBA00023004"/>
    </source>
</evidence>
<evidence type="ECO:0000313" key="10">
    <source>
        <dbReference type="Proteomes" id="UP000075604"/>
    </source>
</evidence>
<evidence type="ECO:0000256" key="1">
    <source>
        <dbReference type="ARBA" id="ARBA00010617"/>
    </source>
</evidence>
<comment type="cofactor">
    <cofactor evidence="7">
        <name>heme</name>
        <dbReference type="ChEBI" id="CHEBI:30413"/>
    </cofactor>
</comment>
<evidence type="ECO:0008006" key="11">
    <source>
        <dbReference type="Google" id="ProtNLM"/>
    </source>
</evidence>
<dbReference type="InterPro" id="IPR002401">
    <property type="entry name" value="Cyt_P450_E_grp-I"/>
</dbReference>
<protein>
    <recommendedName>
        <fullName evidence="11">Cytochrome P450</fullName>
    </recommendedName>
</protein>
<dbReference type="PROSITE" id="PS00086">
    <property type="entry name" value="CYTOCHROME_P450"/>
    <property type="match status" value="1"/>
</dbReference>
<evidence type="ECO:0000256" key="7">
    <source>
        <dbReference type="PIRSR" id="PIRSR602401-1"/>
    </source>
</evidence>
<dbReference type="PRINTS" id="PR00463">
    <property type="entry name" value="EP450I"/>
</dbReference>
<dbReference type="EMBL" id="JELX01000920">
    <property type="protein sequence ID" value="KYF60429.1"/>
    <property type="molecule type" value="Genomic_DNA"/>
</dbReference>
<dbReference type="InterPro" id="IPR017972">
    <property type="entry name" value="Cyt_P450_CS"/>
</dbReference>
<dbReference type="GO" id="GO:0016705">
    <property type="term" value="F:oxidoreductase activity, acting on paired donors, with incorporation or reduction of molecular oxygen"/>
    <property type="evidence" value="ECO:0007669"/>
    <property type="project" value="InterPro"/>
</dbReference>
<comment type="caution">
    <text evidence="9">The sequence shown here is derived from an EMBL/GenBank/DDBJ whole genome shotgun (WGS) entry which is preliminary data.</text>
</comment>
<dbReference type="InterPro" id="IPR036396">
    <property type="entry name" value="Cyt_P450_sf"/>
</dbReference>
<organism evidence="9 10">
    <name type="scientific">Sorangium cellulosum</name>
    <name type="common">Polyangium cellulosum</name>
    <dbReference type="NCBI Taxonomy" id="56"/>
    <lineage>
        <taxon>Bacteria</taxon>
        <taxon>Pseudomonadati</taxon>
        <taxon>Myxococcota</taxon>
        <taxon>Polyangia</taxon>
        <taxon>Polyangiales</taxon>
        <taxon>Polyangiaceae</taxon>
        <taxon>Sorangium</taxon>
    </lineage>
</organism>
<evidence type="ECO:0000256" key="4">
    <source>
        <dbReference type="ARBA" id="ARBA00023002"/>
    </source>
</evidence>
<evidence type="ECO:0000256" key="8">
    <source>
        <dbReference type="RuleBase" id="RU000461"/>
    </source>
</evidence>
<dbReference type="GO" id="GO:0020037">
    <property type="term" value="F:heme binding"/>
    <property type="evidence" value="ECO:0007669"/>
    <property type="project" value="InterPro"/>
</dbReference>
<proteinExistence type="inferred from homology"/>
<dbReference type="GO" id="GO:0004497">
    <property type="term" value="F:monooxygenase activity"/>
    <property type="evidence" value="ECO:0007669"/>
    <property type="project" value="UniProtKB-KW"/>
</dbReference>
<gene>
    <name evidence="9" type="ORF">BE04_15835</name>
</gene>
<keyword evidence="4 8" id="KW-0560">Oxidoreductase</keyword>
<feature type="binding site" description="axial binding residue" evidence="7">
    <location>
        <position position="370"/>
    </location>
    <ligand>
        <name>heme</name>
        <dbReference type="ChEBI" id="CHEBI:30413"/>
    </ligand>
    <ligandPart>
        <name>Fe</name>
        <dbReference type="ChEBI" id="CHEBI:18248"/>
    </ligandPart>
</feature>
<evidence type="ECO:0000313" key="9">
    <source>
        <dbReference type="EMBL" id="KYF60429.1"/>
    </source>
</evidence>
<comment type="similarity">
    <text evidence="1 8">Belongs to the cytochrome P450 family.</text>
</comment>
<evidence type="ECO:0000256" key="6">
    <source>
        <dbReference type="ARBA" id="ARBA00023033"/>
    </source>
</evidence>
<dbReference type="InterPro" id="IPR050196">
    <property type="entry name" value="Cytochrome_P450_Monoox"/>
</dbReference>
<evidence type="ECO:0000256" key="2">
    <source>
        <dbReference type="ARBA" id="ARBA00022617"/>
    </source>
</evidence>
<reference evidence="9 10" key="1">
    <citation type="submission" date="2014-02" db="EMBL/GenBank/DDBJ databases">
        <title>The small core and large imbalanced accessory genome model reveals a collaborative survival strategy of Sorangium cellulosum strains in nature.</title>
        <authorList>
            <person name="Han K."/>
            <person name="Peng R."/>
            <person name="Blom J."/>
            <person name="Li Y.-Z."/>
        </authorList>
    </citation>
    <scope>NUCLEOTIDE SEQUENCE [LARGE SCALE GENOMIC DNA]</scope>
    <source>
        <strain evidence="9 10">So0157-18</strain>
    </source>
</reference>
<dbReference type="Proteomes" id="UP000075604">
    <property type="component" value="Unassembled WGS sequence"/>
</dbReference>
<dbReference type="GO" id="GO:0005506">
    <property type="term" value="F:iron ion binding"/>
    <property type="evidence" value="ECO:0007669"/>
    <property type="project" value="InterPro"/>
</dbReference>
<dbReference type="AlphaFoldDB" id="A0A150PXI5"/>
<dbReference type="InterPro" id="IPR001128">
    <property type="entry name" value="Cyt_P450"/>
</dbReference>
<keyword evidence="2 7" id="KW-0349">Heme</keyword>
<name>A0A150PXI5_SORCE</name>
<sequence length="428" mass="48455">MYACLPFVSELARYGDLTHFKIGPIDAYLLNRAEYVHDALVKRGNIFYKDRLMELASKKFLGAPLVLSNGESRRRKRKLLQPAFNHRRLEGHMAIMTRQADLLIERWRRADEVVAEREMMATTLSIVCEAILGSDVSEHIDAIAEAMALFQKTLALELRGAIVVPDWLPIRHKREMKRAIRILDSVARQMIARRRERGGDGGDLLSMLIDATGDDGASMSDGDVRDEVLAILMAGHETTANLLTWALYRLARCPEVAEKLQREVDEVLQGRTPTLADLPRLGYLDMLVKETLRVYPPLWLTSRSPIEDVTFGNYTVRAGSIVFICPYLIHRDPRYFEAPERFLPERFEVGYEKSLPPLAYLPFGAGPTVCIGQHFATMEAKVVLARIAQSYTVRLSRDGDITPRAPVTLQPSRPVELTIARRPTRDFA</sequence>
<dbReference type="Gene3D" id="1.10.630.10">
    <property type="entry name" value="Cytochrome P450"/>
    <property type="match status" value="1"/>
</dbReference>
<dbReference type="PANTHER" id="PTHR24291:SF50">
    <property type="entry name" value="BIFUNCTIONAL ALBAFLAVENONE MONOOXYGENASE_TERPENE SYNTHASE"/>
    <property type="match status" value="1"/>
</dbReference>
<keyword evidence="6 8" id="KW-0503">Monooxygenase</keyword>
<keyword evidence="3 7" id="KW-0479">Metal-binding</keyword>
<dbReference type="SUPFAM" id="SSF48264">
    <property type="entry name" value="Cytochrome P450"/>
    <property type="match status" value="1"/>
</dbReference>
<dbReference type="PANTHER" id="PTHR24291">
    <property type="entry name" value="CYTOCHROME P450 FAMILY 4"/>
    <property type="match status" value="1"/>
</dbReference>
<dbReference type="PRINTS" id="PR00385">
    <property type="entry name" value="P450"/>
</dbReference>
<dbReference type="Pfam" id="PF00067">
    <property type="entry name" value="p450"/>
    <property type="match status" value="1"/>
</dbReference>
<keyword evidence="5 7" id="KW-0408">Iron</keyword>
<evidence type="ECO:0000256" key="3">
    <source>
        <dbReference type="ARBA" id="ARBA00022723"/>
    </source>
</evidence>
<accession>A0A150PXI5</accession>